<reference evidence="2 3" key="1">
    <citation type="submission" date="2016-03" db="EMBL/GenBank/DDBJ databases">
        <title>Comparative genomics of the ectomycorrhizal sister species Rhizopogon vinicolor and Rhizopogon vesiculosus (Basidiomycota: Boletales) reveals a divergence of the mating type B locus.</title>
        <authorList>
            <person name="Mujic A.B."/>
            <person name="Kuo A."/>
            <person name="Tritt A."/>
            <person name="Lipzen A."/>
            <person name="Chen C."/>
            <person name="Johnson J."/>
            <person name="Sharma A."/>
            <person name="Barry K."/>
            <person name="Grigoriev I.V."/>
            <person name="Spatafora J.W."/>
        </authorList>
    </citation>
    <scope>NUCLEOTIDE SEQUENCE [LARGE SCALE GENOMIC DNA]</scope>
    <source>
        <strain evidence="2 3">AM-OR11-056</strain>
    </source>
</reference>
<dbReference type="OrthoDB" id="3360976at2759"/>
<evidence type="ECO:0000313" key="2">
    <source>
        <dbReference type="EMBL" id="OJA16717.1"/>
    </source>
</evidence>
<dbReference type="Proteomes" id="UP000183567">
    <property type="component" value="Unassembled WGS sequence"/>
</dbReference>
<dbReference type="Pfam" id="PF20236">
    <property type="entry name" value="DUF6593"/>
    <property type="match status" value="1"/>
</dbReference>
<dbReference type="InterPro" id="IPR046528">
    <property type="entry name" value="DUF6593"/>
</dbReference>
<accession>A0A1J8Q6Q8</accession>
<sequence length="185" mass="21152">MKLTFKPPHVRNTIITNEQRHVLYSTSTSFSFDTRVTSVKKHVPNEFNIGKVESSELLAEIQWHTFSSSVIKYGGKDLLTSQFIPTKGILGRRRVFQGPDGQLYKWRIGPRECILMLNDIEVARHHPMNVGLKKAGHEAYLEIFPLAEHMVDLVVLTFIYVEKLRRGTQESPGTDRMHAPIEPAN</sequence>
<proteinExistence type="predicted"/>
<gene>
    <name evidence="2" type="ORF">AZE42_06887</name>
</gene>
<feature type="domain" description="DUF6593" evidence="1">
    <location>
        <begin position="10"/>
        <end position="166"/>
    </location>
</feature>
<dbReference type="EMBL" id="LVVM01002411">
    <property type="protein sequence ID" value="OJA16717.1"/>
    <property type="molecule type" value="Genomic_DNA"/>
</dbReference>
<keyword evidence="3" id="KW-1185">Reference proteome</keyword>
<evidence type="ECO:0000259" key="1">
    <source>
        <dbReference type="Pfam" id="PF20236"/>
    </source>
</evidence>
<name>A0A1J8Q6Q8_9AGAM</name>
<evidence type="ECO:0000313" key="3">
    <source>
        <dbReference type="Proteomes" id="UP000183567"/>
    </source>
</evidence>
<protein>
    <recommendedName>
        <fullName evidence="1">DUF6593 domain-containing protein</fullName>
    </recommendedName>
</protein>
<comment type="caution">
    <text evidence="2">The sequence shown here is derived from an EMBL/GenBank/DDBJ whole genome shotgun (WGS) entry which is preliminary data.</text>
</comment>
<organism evidence="2 3">
    <name type="scientific">Rhizopogon vesiculosus</name>
    <dbReference type="NCBI Taxonomy" id="180088"/>
    <lineage>
        <taxon>Eukaryota</taxon>
        <taxon>Fungi</taxon>
        <taxon>Dikarya</taxon>
        <taxon>Basidiomycota</taxon>
        <taxon>Agaricomycotina</taxon>
        <taxon>Agaricomycetes</taxon>
        <taxon>Agaricomycetidae</taxon>
        <taxon>Boletales</taxon>
        <taxon>Suillineae</taxon>
        <taxon>Rhizopogonaceae</taxon>
        <taxon>Rhizopogon</taxon>
    </lineage>
</organism>
<dbReference type="AlphaFoldDB" id="A0A1J8Q6Q8"/>